<dbReference type="SUPFAM" id="SSF81345">
    <property type="entry name" value="ABC transporter involved in vitamin B12 uptake, BtuC"/>
    <property type="match status" value="1"/>
</dbReference>
<evidence type="ECO:0000256" key="3">
    <source>
        <dbReference type="ARBA" id="ARBA00022448"/>
    </source>
</evidence>
<evidence type="ECO:0000256" key="6">
    <source>
        <dbReference type="ARBA" id="ARBA00022989"/>
    </source>
</evidence>
<dbReference type="InterPro" id="IPR000522">
    <property type="entry name" value="ABC_transptr_permease_BtuC"/>
</dbReference>
<dbReference type="InterPro" id="IPR037294">
    <property type="entry name" value="ABC_BtuC-like"/>
</dbReference>
<protein>
    <submittedName>
        <fullName evidence="9">Ferric enterobactin transport system permease protein fepD</fullName>
    </submittedName>
</protein>
<dbReference type="GO" id="GO:0022857">
    <property type="term" value="F:transmembrane transporter activity"/>
    <property type="evidence" value="ECO:0007669"/>
    <property type="project" value="InterPro"/>
</dbReference>
<dbReference type="CDD" id="cd06550">
    <property type="entry name" value="TM_ABC_iron-siderophores_like"/>
    <property type="match status" value="1"/>
</dbReference>
<keyword evidence="4" id="KW-1003">Cell membrane</keyword>
<dbReference type="FunFam" id="1.10.3470.10:FF:000001">
    <property type="entry name" value="Vitamin B12 ABC transporter permease BtuC"/>
    <property type="match status" value="1"/>
</dbReference>
<feature type="transmembrane region" description="Helical" evidence="8">
    <location>
        <begin position="275"/>
        <end position="296"/>
    </location>
</feature>
<keyword evidence="3" id="KW-0813">Transport</keyword>
<dbReference type="AlphaFoldDB" id="A0A0U5GHK1"/>
<feature type="transmembrane region" description="Helical" evidence="8">
    <location>
        <begin position="302"/>
        <end position="320"/>
    </location>
</feature>
<evidence type="ECO:0000256" key="4">
    <source>
        <dbReference type="ARBA" id="ARBA00022475"/>
    </source>
</evidence>
<dbReference type="Proteomes" id="UP000059419">
    <property type="component" value="Chromosome 1"/>
</dbReference>
<comment type="similarity">
    <text evidence="2">Belongs to the binding-protein-dependent transport system permease family. FecCD subfamily.</text>
</comment>
<keyword evidence="10" id="KW-1185">Reference proteome</keyword>
<feature type="transmembrane region" description="Helical" evidence="8">
    <location>
        <begin position="147"/>
        <end position="166"/>
    </location>
</feature>
<dbReference type="PANTHER" id="PTHR30472">
    <property type="entry name" value="FERRIC ENTEROBACTIN TRANSPORT SYSTEM PERMEASE PROTEIN"/>
    <property type="match status" value="1"/>
</dbReference>
<dbReference type="OrthoDB" id="9055647at2"/>
<evidence type="ECO:0000256" key="7">
    <source>
        <dbReference type="ARBA" id="ARBA00023136"/>
    </source>
</evidence>
<accession>A0A0U5GHK1</accession>
<feature type="transmembrane region" description="Helical" evidence="8">
    <location>
        <begin position="59"/>
        <end position="75"/>
    </location>
</feature>
<keyword evidence="7 8" id="KW-0472">Membrane</keyword>
<evidence type="ECO:0000313" key="9">
    <source>
        <dbReference type="EMBL" id="CUU22724.1"/>
    </source>
</evidence>
<feature type="transmembrane region" description="Helical" evidence="8">
    <location>
        <begin position="245"/>
        <end position="263"/>
    </location>
</feature>
<feature type="transmembrane region" description="Helical" evidence="8">
    <location>
        <begin position="87"/>
        <end position="108"/>
    </location>
</feature>
<feature type="transmembrane region" description="Helical" evidence="8">
    <location>
        <begin position="186"/>
        <end position="208"/>
    </location>
</feature>
<dbReference type="NCBIfam" id="NF007760">
    <property type="entry name" value="PRK10441.1"/>
    <property type="match status" value="1"/>
</dbReference>
<evidence type="ECO:0000256" key="2">
    <source>
        <dbReference type="ARBA" id="ARBA00007935"/>
    </source>
</evidence>
<dbReference type="Gene3D" id="1.10.3470.10">
    <property type="entry name" value="ABC transporter involved in vitamin B12 uptake, BtuC"/>
    <property type="match status" value="1"/>
</dbReference>
<dbReference type="EMBL" id="LN907827">
    <property type="protein sequence ID" value="CUU22724.1"/>
    <property type="molecule type" value="Genomic_DNA"/>
</dbReference>
<gene>
    <name evidence="9" type="primary">fepD</name>
    <name evidence="9" type="ORF">EM595_0487</name>
</gene>
<reference evidence="10" key="1">
    <citation type="submission" date="2015-11" db="EMBL/GenBank/DDBJ databases">
        <authorList>
            <person name="Blom J."/>
        </authorList>
    </citation>
    <scope>NUCLEOTIDE SEQUENCE [LARGE SCALE GENOMIC DNA]</scope>
</reference>
<organism evidence="9 10">
    <name type="scientific">Duffyella gerundensis</name>
    <dbReference type="NCBI Taxonomy" id="1619313"/>
    <lineage>
        <taxon>Bacteria</taxon>
        <taxon>Pseudomonadati</taxon>
        <taxon>Pseudomonadota</taxon>
        <taxon>Gammaproteobacteria</taxon>
        <taxon>Enterobacterales</taxon>
        <taxon>Erwiniaceae</taxon>
        <taxon>Duffyella</taxon>
    </lineage>
</organism>
<keyword evidence="6 8" id="KW-1133">Transmembrane helix</keyword>
<evidence type="ECO:0000256" key="1">
    <source>
        <dbReference type="ARBA" id="ARBA00004651"/>
    </source>
</evidence>
<dbReference type="GO" id="GO:0005886">
    <property type="term" value="C:plasma membrane"/>
    <property type="evidence" value="ECO:0007669"/>
    <property type="project" value="UniProtKB-SubCell"/>
</dbReference>
<comment type="subcellular location">
    <subcellularLocation>
        <location evidence="1">Cell membrane</location>
        <topology evidence="1">Multi-pass membrane protein</topology>
    </subcellularLocation>
</comment>
<dbReference type="PANTHER" id="PTHR30472:SF1">
    <property type="entry name" value="FE(3+) DICITRATE TRANSPORT SYSTEM PERMEASE PROTEIN FECC-RELATED"/>
    <property type="match status" value="1"/>
</dbReference>
<dbReference type="GO" id="GO:0033214">
    <property type="term" value="P:siderophore-iron import into cell"/>
    <property type="evidence" value="ECO:0007669"/>
    <property type="project" value="TreeGrafter"/>
</dbReference>
<dbReference type="PATRIC" id="fig|1619313.3.peg.504"/>
<feature type="transmembrane region" description="Helical" evidence="8">
    <location>
        <begin position="114"/>
        <end position="135"/>
    </location>
</feature>
<proteinExistence type="inferred from homology"/>
<evidence type="ECO:0000313" key="10">
    <source>
        <dbReference type="Proteomes" id="UP000059419"/>
    </source>
</evidence>
<name>A0A0U5GHK1_9GAMM</name>
<dbReference type="Pfam" id="PF01032">
    <property type="entry name" value="FecCD"/>
    <property type="match status" value="1"/>
</dbReference>
<evidence type="ECO:0000256" key="8">
    <source>
        <dbReference type="SAM" id="Phobius"/>
    </source>
</evidence>
<dbReference type="RefSeq" id="WP_071852474.1">
    <property type="nucleotide sequence ID" value="NZ_LN907827.1"/>
</dbReference>
<dbReference type="STRING" id="1619313.EM595_0487"/>
<sequence>MRQAGGITGLLLLLIILSALSVMLGAKSIPLQTVADALTSQCHRADCLIVREARIPRTLAGWLAGAALGLAGVLMQTLTRNPLADPGILGINAGAGFAVVIGIALFGADTPAAWLWFSFGGALLASLLVALTGAIGGGRANPVRLTLAGVALSAVLEGLTSGISLLNPQIYDHLRFWHTGSLDIRSMSMLATVAPAIAIGTLLALTLARPLNSLSMGGELATALGTRVVGTQLAGLLAITLLCGAATAAVGPIAFLGLMAPHIARRLAGDDHRWLLPITLLLTPCLLLAADIIGRLLVPGELRVSIVTAFIGAPVLIVLVRQQMGRR</sequence>
<dbReference type="KEGG" id="ege:EM595_0487"/>
<evidence type="ECO:0000256" key="5">
    <source>
        <dbReference type="ARBA" id="ARBA00022692"/>
    </source>
</evidence>
<keyword evidence="5 8" id="KW-0812">Transmembrane</keyword>